<dbReference type="AlphaFoldDB" id="A0A221T1K8"/>
<dbReference type="Proteomes" id="UP000259030">
    <property type="component" value="Plasmid pDFI1"/>
</dbReference>
<dbReference type="KEGG" id="dfc:DFI_14700"/>
<dbReference type="EMBL" id="CP021082">
    <property type="protein sequence ID" value="ASN82774.1"/>
    <property type="molecule type" value="Genomic_DNA"/>
</dbReference>
<evidence type="ECO:0000313" key="2">
    <source>
        <dbReference type="Proteomes" id="UP000259030"/>
    </source>
</evidence>
<sequence length="199" mass="22477">MSTGLLYTALVKEIVIHPYNPLWPAQFASLGSALRATLGPHALAIHHIGSTSVPGLDAKDVLDVQLTVTRLDVPIRVPLENLGFIYRETVVRDHCPPGQTIRPDDLEKRYYFRPEPRVHLHVRQDGRYNQRYALLCRDYLRANPMARDAYAEIKRQLAGYFPADQAAYYAIKDPVFDTLMAGAFIWAEATNWSVPSTDA</sequence>
<accession>A0A221T1K8</accession>
<dbReference type="PANTHER" id="PTHR34822">
    <property type="entry name" value="GRPB DOMAIN PROTEIN (AFU_ORTHOLOGUE AFUA_1G01530)"/>
    <property type="match status" value="1"/>
</dbReference>
<gene>
    <name evidence="1" type="ORF">DFI_14700</name>
</gene>
<geneLocation type="plasmid" evidence="2">
    <name>pdfi1</name>
</geneLocation>
<name>A0A221T1K8_9DEIO</name>
<dbReference type="InterPro" id="IPR007344">
    <property type="entry name" value="GrpB/CoaE"/>
</dbReference>
<organism evidence="1 2">
    <name type="scientific">Deinococcus ficus</name>
    <dbReference type="NCBI Taxonomy" id="317577"/>
    <lineage>
        <taxon>Bacteria</taxon>
        <taxon>Thermotogati</taxon>
        <taxon>Deinococcota</taxon>
        <taxon>Deinococci</taxon>
        <taxon>Deinococcales</taxon>
        <taxon>Deinococcaceae</taxon>
        <taxon>Deinococcus</taxon>
    </lineage>
</organism>
<dbReference type="SUPFAM" id="SSF81301">
    <property type="entry name" value="Nucleotidyltransferase"/>
    <property type="match status" value="1"/>
</dbReference>
<dbReference type="Gene3D" id="3.30.460.10">
    <property type="entry name" value="Beta Polymerase, domain 2"/>
    <property type="match status" value="1"/>
</dbReference>
<dbReference type="PANTHER" id="PTHR34822:SF1">
    <property type="entry name" value="GRPB FAMILY PROTEIN"/>
    <property type="match status" value="1"/>
</dbReference>
<keyword evidence="2" id="KW-1185">Reference proteome</keyword>
<proteinExistence type="predicted"/>
<protein>
    <recommendedName>
        <fullName evidence="3">GrpB family protein</fullName>
    </recommendedName>
</protein>
<dbReference type="Pfam" id="PF04229">
    <property type="entry name" value="GrpB"/>
    <property type="match status" value="1"/>
</dbReference>
<keyword evidence="1" id="KW-0614">Plasmid</keyword>
<dbReference type="InterPro" id="IPR043519">
    <property type="entry name" value="NT_sf"/>
</dbReference>
<reference evidence="1 2" key="1">
    <citation type="submission" date="2017-05" db="EMBL/GenBank/DDBJ databases">
        <title>The complete genome sequence of Deinococcus ficus isolated from the rhizosphere of the Ficus religiosa L. in Taiwan.</title>
        <authorList>
            <person name="Wu K.-M."/>
            <person name="Liao T.-L."/>
            <person name="Liu Y.-M."/>
            <person name="Young C.-C."/>
            <person name="Tsai S.-F."/>
        </authorList>
    </citation>
    <scope>NUCLEOTIDE SEQUENCE [LARGE SCALE GENOMIC DNA]</scope>
    <source>
        <strain evidence="1 2">CC-FR2-10</strain>
        <plasmid evidence="2">pdfi1</plasmid>
    </source>
</reference>
<evidence type="ECO:0000313" key="1">
    <source>
        <dbReference type="EMBL" id="ASN82774.1"/>
    </source>
</evidence>
<evidence type="ECO:0008006" key="3">
    <source>
        <dbReference type="Google" id="ProtNLM"/>
    </source>
</evidence>